<organism evidence="7 8">
    <name type="scientific">Actinophytocola algeriensis</name>
    <dbReference type="NCBI Taxonomy" id="1768010"/>
    <lineage>
        <taxon>Bacteria</taxon>
        <taxon>Bacillati</taxon>
        <taxon>Actinomycetota</taxon>
        <taxon>Actinomycetes</taxon>
        <taxon>Pseudonocardiales</taxon>
        <taxon>Pseudonocardiaceae</taxon>
    </lineage>
</organism>
<dbReference type="InterPro" id="IPR023865">
    <property type="entry name" value="Aliphatic_acid_kinase_CS"/>
</dbReference>
<reference evidence="7 8" key="1">
    <citation type="submission" date="2020-08" db="EMBL/GenBank/DDBJ databases">
        <title>Genomic Encyclopedia of Type Strains, Phase III (KMG-III): the genomes of soil and plant-associated and newly described type strains.</title>
        <authorList>
            <person name="Whitman W."/>
        </authorList>
    </citation>
    <scope>NUCLEOTIDE SEQUENCE [LARGE SCALE GENOMIC DNA]</scope>
    <source>
        <strain evidence="7 8">CECT 8960</strain>
    </source>
</reference>
<feature type="binding site" evidence="6">
    <location>
        <begin position="10"/>
        <end position="17"/>
    </location>
    <ligand>
        <name>ATP</name>
        <dbReference type="ChEBI" id="CHEBI:30616"/>
    </ligand>
</feature>
<evidence type="ECO:0000256" key="3">
    <source>
        <dbReference type="ARBA" id="ARBA00022777"/>
    </source>
</evidence>
<evidence type="ECO:0000256" key="6">
    <source>
        <dbReference type="PIRSR" id="PIRSR007531-2"/>
    </source>
</evidence>
<evidence type="ECO:0000256" key="5">
    <source>
        <dbReference type="PIRSR" id="PIRSR007531-1"/>
    </source>
</evidence>
<dbReference type="InterPro" id="IPR027417">
    <property type="entry name" value="P-loop_NTPase"/>
</dbReference>
<evidence type="ECO:0000313" key="8">
    <source>
        <dbReference type="Proteomes" id="UP000520767"/>
    </source>
</evidence>
<dbReference type="GO" id="GO:0016301">
    <property type="term" value="F:kinase activity"/>
    <property type="evidence" value="ECO:0007669"/>
    <property type="project" value="UniProtKB-KW"/>
</dbReference>
<evidence type="ECO:0000256" key="2">
    <source>
        <dbReference type="ARBA" id="ARBA00022741"/>
    </source>
</evidence>
<keyword evidence="3" id="KW-0418">Kinase</keyword>
<dbReference type="AlphaFoldDB" id="A0A7W7QCT7"/>
<gene>
    <name evidence="7" type="ORF">FHR82_007546</name>
</gene>
<keyword evidence="4" id="KW-0067">ATP-binding</keyword>
<name>A0A7W7QCT7_9PSEU</name>
<dbReference type="GO" id="GO:0016774">
    <property type="term" value="F:phosphotransferase activity, carboxyl group as acceptor"/>
    <property type="evidence" value="ECO:0007669"/>
    <property type="project" value="InterPro"/>
</dbReference>
<accession>A0A7W7QCT7</accession>
<keyword evidence="2" id="KW-0547">Nucleotide-binding</keyword>
<dbReference type="EMBL" id="JACHJQ010000009">
    <property type="protein sequence ID" value="MBB4911286.1"/>
    <property type="molecule type" value="Genomic_DNA"/>
</dbReference>
<keyword evidence="1 7" id="KW-0808">Transferase</keyword>
<keyword evidence="8" id="KW-1185">Reference proteome</keyword>
<dbReference type="GO" id="GO:0005524">
    <property type="term" value="F:ATP binding"/>
    <property type="evidence" value="ECO:0007669"/>
    <property type="project" value="UniProtKB-KW"/>
</dbReference>
<dbReference type="Pfam" id="PF07931">
    <property type="entry name" value="CPT"/>
    <property type="match status" value="1"/>
</dbReference>
<dbReference type="PROSITE" id="PS01075">
    <property type="entry name" value="ACETATE_KINASE_1"/>
    <property type="match status" value="1"/>
</dbReference>
<dbReference type="Gene3D" id="3.40.50.300">
    <property type="entry name" value="P-loop containing nucleotide triphosphate hydrolases"/>
    <property type="match status" value="1"/>
</dbReference>
<evidence type="ECO:0000313" key="7">
    <source>
        <dbReference type="EMBL" id="MBB4911286.1"/>
    </source>
</evidence>
<proteinExistence type="predicted"/>
<evidence type="ECO:0000256" key="4">
    <source>
        <dbReference type="ARBA" id="ARBA00022840"/>
    </source>
</evidence>
<dbReference type="InterPro" id="IPR012853">
    <property type="entry name" value="CPT"/>
</dbReference>
<feature type="active site" evidence="5">
    <location>
        <position position="37"/>
    </location>
</feature>
<dbReference type="PIRSF" id="PIRSF007531">
    <property type="entry name" value="CPT"/>
    <property type="match status" value="1"/>
</dbReference>
<protein>
    <submittedName>
        <fullName evidence="7">Chloramphenicol 3-O phosphotransferase</fullName>
        <ecNumber evidence="7">2.7.1.-</ecNumber>
    </submittedName>
</protein>
<dbReference type="Proteomes" id="UP000520767">
    <property type="component" value="Unassembled WGS sequence"/>
</dbReference>
<dbReference type="NCBIfam" id="NF033114">
    <property type="entry name" value="phos_trans_CPT"/>
    <property type="match status" value="1"/>
</dbReference>
<comment type="caution">
    <text evidence="7">The sequence shown here is derived from an EMBL/GenBank/DDBJ whole genome shotgun (WGS) entry which is preliminary data.</text>
</comment>
<dbReference type="RefSeq" id="WP_311771455.1">
    <property type="nucleotide sequence ID" value="NZ_JACHJQ010000009.1"/>
</dbReference>
<dbReference type="SUPFAM" id="SSF52540">
    <property type="entry name" value="P-loop containing nucleoside triphosphate hydrolases"/>
    <property type="match status" value="1"/>
</dbReference>
<sequence length="184" mass="19322">MTTKVIVLNGGSSSGKSAIARCLQGVLPQPWLTIGTDDFVAALPPAMQDSDDGIEFAPDGGVQVGQEFRELELAWIAGVVAMVDAGARVIVDEVFLGGAESQGRWLKALGDIDTLWVGVRCDPATAARREAARGDRIHGMAAQQAELVHRGVTYDFEVDTAAADAMTCADAIAARLGNGTERKP</sequence>
<dbReference type="EC" id="2.7.1.-" evidence="7"/>
<evidence type="ECO:0000256" key="1">
    <source>
        <dbReference type="ARBA" id="ARBA00022679"/>
    </source>
</evidence>